<keyword evidence="9" id="KW-0175">Coiled coil</keyword>
<comment type="similarity">
    <text evidence="1 8">Belongs to the cytochrome P450 family.</text>
</comment>
<accession>B0FSR4</accession>
<evidence type="ECO:0000256" key="3">
    <source>
        <dbReference type="ARBA" id="ARBA00022723"/>
    </source>
</evidence>
<dbReference type="GO" id="GO:0020037">
    <property type="term" value="F:heme binding"/>
    <property type="evidence" value="ECO:0007669"/>
    <property type="project" value="InterPro"/>
</dbReference>
<dbReference type="InterPro" id="IPR002401">
    <property type="entry name" value="Cyt_P450_E_grp-I"/>
</dbReference>
<keyword evidence="5 7" id="KW-0408">Iron</keyword>
<dbReference type="InterPro" id="IPR017972">
    <property type="entry name" value="Cyt_P450_CS"/>
</dbReference>
<feature type="coiled-coil region" evidence="9">
    <location>
        <begin position="278"/>
        <end position="305"/>
    </location>
</feature>
<dbReference type="PRINTS" id="PR00463">
    <property type="entry name" value="EP450I"/>
</dbReference>
<keyword evidence="3 7" id="KW-0479">Metal-binding</keyword>
<evidence type="ECO:0000256" key="4">
    <source>
        <dbReference type="ARBA" id="ARBA00023002"/>
    </source>
</evidence>
<dbReference type="PANTHER" id="PTHR24291">
    <property type="entry name" value="CYTOCHROME P450 FAMILY 4"/>
    <property type="match status" value="1"/>
</dbReference>
<dbReference type="AlphaFoldDB" id="B0FSR4"/>
<evidence type="ECO:0000256" key="1">
    <source>
        <dbReference type="ARBA" id="ARBA00010617"/>
    </source>
</evidence>
<evidence type="ECO:0000256" key="5">
    <source>
        <dbReference type="ARBA" id="ARBA00023004"/>
    </source>
</evidence>
<keyword evidence="10" id="KW-1133">Transmembrane helix</keyword>
<dbReference type="EMBL" id="EU349026">
    <property type="protein sequence ID" value="ABY59957.1"/>
    <property type="molecule type" value="Genomic_DNA"/>
</dbReference>
<dbReference type="PROSITE" id="PS00086">
    <property type="entry name" value="CYTOCHROME_P450"/>
    <property type="match status" value="1"/>
</dbReference>
<dbReference type="PANTHER" id="PTHR24291:SF50">
    <property type="entry name" value="BIFUNCTIONAL ALBAFLAVENONE MONOOXYGENASE_TERPENE SYNTHASE"/>
    <property type="match status" value="1"/>
</dbReference>
<dbReference type="CDD" id="cd20621">
    <property type="entry name" value="CYP5011A1-like"/>
    <property type="match status" value="1"/>
</dbReference>
<evidence type="ECO:0000256" key="6">
    <source>
        <dbReference type="ARBA" id="ARBA00023033"/>
    </source>
</evidence>
<evidence type="ECO:0000313" key="11">
    <source>
        <dbReference type="EMBL" id="ABY59957.1"/>
    </source>
</evidence>
<evidence type="ECO:0000256" key="8">
    <source>
        <dbReference type="RuleBase" id="RU000461"/>
    </source>
</evidence>
<keyword evidence="10" id="KW-0472">Membrane</keyword>
<evidence type="ECO:0000256" key="10">
    <source>
        <dbReference type="SAM" id="Phobius"/>
    </source>
</evidence>
<name>B0FSR4_TETTH</name>
<evidence type="ECO:0000256" key="9">
    <source>
        <dbReference type="SAM" id="Coils"/>
    </source>
</evidence>
<dbReference type="InterPro" id="IPR001128">
    <property type="entry name" value="Cyt_P450"/>
</dbReference>
<sequence>MLVESLLYITLFFALGIIFLIFRAIIYPKIRLLQLKKKYGDKIQIVHHYGTGLPMEYRKGFVERNDSMAFVRKMAAEKTNKMQVFGFNIGYNVGLSFLDPELIKQVHQSHDAFQKINISQAFNYLFSDSLFYATGKNWQRQRQFLGKSFHFDEIRNYLPSIKELCSKVTDQLNKDLKANPQQEIQVINVCEKITSEVVFRVFFGSTQENMMITREDGSQLHLSEELVSLIMDSFRILQQNKLLLLKNLILKSYSFKIFPLKEEKWLLNRLVQVKAACEKVVLKRKEELQQNLDQYKNNFLDLYLKEMIENKNSGITYDEIIANFCGLFFAGTDTTGNMTGVALYYLSLNPQIQKEARDEVIRVISKKNQDIKGNDLFSSLQFEDLSNMNLCNSILKESLRLIPPAFGVFPRYVTRDIKIGQYELKKGDLVNTHFIYNQSNPQTFTNPDKFDPYRWMNGNESQNAFNFTPFSLGPRNCIGQHLAMIEGKCMLANFLLNYDILPNESQKVQLEMKIIYGFSQDNLVYFKKRQQ</sequence>
<feature type="binding site" description="axial binding residue" evidence="7">
    <location>
        <position position="477"/>
    </location>
    <ligand>
        <name>heme</name>
        <dbReference type="ChEBI" id="CHEBI:30413"/>
    </ligand>
    <ligandPart>
        <name>Fe</name>
        <dbReference type="ChEBI" id="CHEBI:18248"/>
    </ligandPart>
</feature>
<keyword evidence="2 7" id="KW-0349">Heme</keyword>
<keyword evidence="6 8" id="KW-0503">Monooxygenase</keyword>
<proteinExistence type="inferred from homology"/>
<dbReference type="Gene3D" id="1.10.630.10">
    <property type="entry name" value="Cytochrome P450"/>
    <property type="match status" value="1"/>
</dbReference>
<protein>
    <submittedName>
        <fullName evidence="11">Cytochrome P450 monooxygenase CYP5005A17</fullName>
    </submittedName>
</protein>
<keyword evidence="4 8" id="KW-0560">Oxidoreductase</keyword>
<reference evidence="11" key="1">
    <citation type="journal article" date="2009" name="BMC Genomics">
        <title>Genome-wide identification and characterization of cytochrome P450 monooxygenase genes in the ciliate Tetrahymena thermophila.</title>
        <authorList>
            <person name="Fu C."/>
            <person name="Xiong J."/>
            <person name="Miao W."/>
        </authorList>
    </citation>
    <scope>NUCLEOTIDE SEQUENCE</scope>
    <source>
        <strain evidence="11">SB210</strain>
    </source>
</reference>
<dbReference type="Pfam" id="PF00067">
    <property type="entry name" value="p450"/>
    <property type="match status" value="1"/>
</dbReference>
<dbReference type="GO" id="GO:0016705">
    <property type="term" value="F:oxidoreductase activity, acting on paired donors, with incorporation or reduction of molecular oxygen"/>
    <property type="evidence" value="ECO:0007669"/>
    <property type="project" value="InterPro"/>
</dbReference>
<keyword evidence="10" id="KW-0812">Transmembrane</keyword>
<dbReference type="PRINTS" id="PR00385">
    <property type="entry name" value="P450"/>
</dbReference>
<dbReference type="GO" id="GO:0005506">
    <property type="term" value="F:iron ion binding"/>
    <property type="evidence" value="ECO:0007669"/>
    <property type="project" value="InterPro"/>
</dbReference>
<feature type="transmembrane region" description="Helical" evidence="10">
    <location>
        <begin position="6"/>
        <end position="26"/>
    </location>
</feature>
<gene>
    <name evidence="11" type="primary">CYP</name>
</gene>
<dbReference type="GO" id="GO:0004497">
    <property type="term" value="F:monooxygenase activity"/>
    <property type="evidence" value="ECO:0007669"/>
    <property type="project" value="UniProtKB-KW"/>
</dbReference>
<evidence type="ECO:0000256" key="7">
    <source>
        <dbReference type="PIRSR" id="PIRSR602401-1"/>
    </source>
</evidence>
<evidence type="ECO:0000256" key="2">
    <source>
        <dbReference type="ARBA" id="ARBA00022617"/>
    </source>
</evidence>
<dbReference type="SUPFAM" id="SSF48264">
    <property type="entry name" value="Cytochrome P450"/>
    <property type="match status" value="1"/>
</dbReference>
<dbReference type="InterPro" id="IPR036396">
    <property type="entry name" value="Cyt_P450_sf"/>
</dbReference>
<organism evidence="11">
    <name type="scientific">Tetrahymena thermophila</name>
    <dbReference type="NCBI Taxonomy" id="5911"/>
    <lineage>
        <taxon>Eukaryota</taxon>
        <taxon>Sar</taxon>
        <taxon>Alveolata</taxon>
        <taxon>Ciliophora</taxon>
        <taxon>Intramacronucleata</taxon>
        <taxon>Oligohymenophorea</taxon>
        <taxon>Hymenostomatida</taxon>
        <taxon>Tetrahymenina</taxon>
        <taxon>Tetrahymenidae</taxon>
        <taxon>Tetrahymena</taxon>
    </lineage>
</organism>
<dbReference type="InterPro" id="IPR050196">
    <property type="entry name" value="Cytochrome_P450_Monoox"/>
</dbReference>
<comment type="cofactor">
    <cofactor evidence="7">
        <name>heme</name>
        <dbReference type="ChEBI" id="CHEBI:30413"/>
    </cofactor>
</comment>